<feature type="transmembrane region" description="Helical" evidence="1">
    <location>
        <begin position="487"/>
        <end position="511"/>
    </location>
</feature>
<name>A0A9P9F3R3_9HYPO</name>
<keyword evidence="3" id="KW-1185">Reference proteome</keyword>
<dbReference type="EMBL" id="JAGMUU010000005">
    <property type="protein sequence ID" value="KAH7152102.1"/>
    <property type="molecule type" value="Genomic_DNA"/>
</dbReference>
<sequence length="577" mass="64960">MWRIVIFAAHQSLAAGGQHDGLYYQRQFILRNITSPIAATWFFLQQSWYWRQSANRALVRTILWALCGIVYVALFAVTPIFTSSISTGATEFRLLEATNCGIFTPADRDEFQAKELFDNQLASAYSRQCYSDTSSAACNNLVVPSIRWTNESVDCPFADDVCFGTRGFRMQTEMVSSDTHLGINAPEHNRIYYSRETICSPLLTQPSFSQYINGSEAEALGWADNVLIKYLYGHRGSQNYTHIYNKYGQRMQTGYSTWAYYALASRNNTIWRPAEALAMEHRDLTLLLIAPNSIFHMEPNDDPVFGANVRVASDGLVTYLPDRFVSPIACADGHQICNPMYDRCTPFLGSAELSVAVRDWDLRLNPTQVATLNRLGTSISTLTFYNLVWTRTQSFLKAQELVGGLSQLSLPSNQWEIEMGSLMADALARLQHQTLEYVTGPAAPVRGTTLKPWDTLPGSSSVAADDIRVPQKELCRSQKVRDTRGTLNFSVLGLSVLLGIGSAMIITSFFLEPVARFFQKKTGHGRLKAKRWERDENLQAMRMLYELRGAGLWKGTTQSFPTTETKDNFEFDEDYLG</sequence>
<dbReference type="AlphaFoldDB" id="A0A9P9F3R3"/>
<comment type="caution">
    <text evidence="2">The sequence shown here is derived from an EMBL/GenBank/DDBJ whole genome shotgun (WGS) entry which is preliminary data.</text>
</comment>
<keyword evidence="1" id="KW-1133">Transmembrane helix</keyword>
<evidence type="ECO:0000313" key="3">
    <source>
        <dbReference type="Proteomes" id="UP000717696"/>
    </source>
</evidence>
<dbReference type="Proteomes" id="UP000717696">
    <property type="component" value="Unassembled WGS sequence"/>
</dbReference>
<proteinExistence type="predicted"/>
<accession>A0A9P9F3R3</accession>
<keyword evidence="1" id="KW-0812">Transmembrane</keyword>
<evidence type="ECO:0000313" key="2">
    <source>
        <dbReference type="EMBL" id="KAH7152102.1"/>
    </source>
</evidence>
<keyword evidence="1" id="KW-0472">Membrane</keyword>
<protein>
    <submittedName>
        <fullName evidence="2">Uncharacterized protein</fullName>
    </submittedName>
</protein>
<organism evidence="2 3">
    <name type="scientific">Dactylonectria estremocensis</name>
    <dbReference type="NCBI Taxonomy" id="1079267"/>
    <lineage>
        <taxon>Eukaryota</taxon>
        <taxon>Fungi</taxon>
        <taxon>Dikarya</taxon>
        <taxon>Ascomycota</taxon>
        <taxon>Pezizomycotina</taxon>
        <taxon>Sordariomycetes</taxon>
        <taxon>Hypocreomycetidae</taxon>
        <taxon>Hypocreales</taxon>
        <taxon>Nectriaceae</taxon>
        <taxon>Dactylonectria</taxon>
    </lineage>
</organism>
<dbReference type="OrthoDB" id="3540210at2759"/>
<feature type="transmembrane region" description="Helical" evidence="1">
    <location>
        <begin position="62"/>
        <end position="81"/>
    </location>
</feature>
<evidence type="ECO:0000256" key="1">
    <source>
        <dbReference type="SAM" id="Phobius"/>
    </source>
</evidence>
<reference evidence="2" key="1">
    <citation type="journal article" date="2021" name="Nat. Commun.">
        <title>Genetic determinants of endophytism in the Arabidopsis root mycobiome.</title>
        <authorList>
            <person name="Mesny F."/>
            <person name="Miyauchi S."/>
            <person name="Thiergart T."/>
            <person name="Pickel B."/>
            <person name="Atanasova L."/>
            <person name="Karlsson M."/>
            <person name="Huettel B."/>
            <person name="Barry K.W."/>
            <person name="Haridas S."/>
            <person name="Chen C."/>
            <person name="Bauer D."/>
            <person name="Andreopoulos W."/>
            <person name="Pangilinan J."/>
            <person name="LaButti K."/>
            <person name="Riley R."/>
            <person name="Lipzen A."/>
            <person name="Clum A."/>
            <person name="Drula E."/>
            <person name="Henrissat B."/>
            <person name="Kohler A."/>
            <person name="Grigoriev I.V."/>
            <person name="Martin F.M."/>
            <person name="Hacquard S."/>
        </authorList>
    </citation>
    <scope>NUCLEOTIDE SEQUENCE</scope>
    <source>
        <strain evidence="2">MPI-CAGE-AT-0021</strain>
    </source>
</reference>
<gene>
    <name evidence="2" type="ORF">B0J13DRAFT_658430</name>
</gene>